<evidence type="ECO:0000256" key="1">
    <source>
        <dbReference type="ARBA" id="ARBA00004651"/>
    </source>
</evidence>
<sequence length="80" mass="8963">MPPMVRRLALSLFLALFFTLSWLALWTISLHLSHDGQQAVLLFPQGLLLALLILLPRRYWLTPVTGGSRHAAMACMTSNC</sequence>
<organism evidence="8">
    <name type="scientific">Serratia fonticola</name>
    <dbReference type="NCBI Taxonomy" id="47917"/>
    <lineage>
        <taxon>Bacteria</taxon>
        <taxon>Pseudomonadati</taxon>
        <taxon>Pseudomonadota</taxon>
        <taxon>Gammaproteobacteria</taxon>
        <taxon>Enterobacterales</taxon>
        <taxon>Yersiniaceae</taxon>
        <taxon>Serratia</taxon>
    </lineage>
</organism>
<name>A0A4V6KL83_SERFO</name>
<keyword evidence="3 6" id="KW-0812">Transmembrane</keyword>
<keyword evidence="4 6" id="KW-1133">Transmembrane helix</keyword>
<comment type="subcellular location">
    <subcellularLocation>
        <location evidence="1">Cell membrane</location>
        <topology evidence="1">Multi-pass membrane protein</topology>
    </subcellularLocation>
</comment>
<evidence type="ECO:0000256" key="4">
    <source>
        <dbReference type="ARBA" id="ARBA00022989"/>
    </source>
</evidence>
<dbReference type="InterPro" id="IPR007895">
    <property type="entry name" value="MASE1"/>
</dbReference>
<keyword evidence="8" id="KW-0808">Transferase</keyword>
<evidence type="ECO:0000256" key="5">
    <source>
        <dbReference type="ARBA" id="ARBA00023136"/>
    </source>
</evidence>
<evidence type="ECO:0000313" key="8">
    <source>
        <dbReference type="EMBL" id="VTR22158.1"/>
    </source>
</evidence>
<dbReference type="Pfam" id="PF05231">
    <property type="entry name" value="MASE1"/>
    <property type="match status" value="1"/>
</dbReference>
<gene>
    <name evidence="8" type="ORF">NCTC12965_01449</name>
</gene>
<keyword evidence="2" id="KW-1003">Cell membrane</keyword>
<keyword evidence="5 6" id="KW-0472">Membrane</keyword>
<proteinExistence type="predicted"/>
<evidence type="ECO:0000256" key="6">
    <source>
        <dbReference type="SAM" id="Phobius"/>
    </source>
</evidence>
<dbReference type="GO" id="GO:0016301">
    <property type="term" value="F:kinase activity"/>
    <property type="evidence" value="ECO:0007669"/>
    <property type="project" value="UniProtKB-KW"/>
</dbReference>
<dbReference type="AlphaFoldDB" id="A0A4V6KL83"/>
<evidence type="ECO:0000256" key="3">
    <source>
        <dbReference type="ARBA" id="ARBA00022692"/>
    </source>
</evidence>
<feature type="domain" description="MASE1" evidence="7">
    <location>
        <begin position="10"/>
        <end position="71"/>
    </location>
</feature>
<protein>
    <submittedName>
        <fullName evidence="8">Sensory histidine kinase UhpB</fullName>
    </submittedName>
</protein>
<reference evidence="8" key="1">
    <citation type="submission" date="2019-05" db="EMBL/GenBank/DDBJ databases">
        <authorList>
            <consortium name="Pathogen Informatics"/>
        </authorList>
    </citation>
    <scope>NUCLEOTIDE SEQUENCE [LARGE SCALE GENOMIC DNA]</scope>
    <source>
        <strain evidence="8">NCTC12965</strain>
    </source>
</reference>
<dbReference type="GO" id="GO:0005886">
    <property type="term" value="C:plasma membrane"/>
    <property type="evidence" value="ECO:0007669"/>
    <property type="project" value="UniProtKB-SubCell"/>
</dbReference>
<feature type="transmembrane region" description="Helical" evidence="6">
    <location>
        <begin position="39"/>
        <end position="55"/>
    </location>
</feature>
<evidence type="ECO:0000259" key="7">
    <source>
        <dbReference type="Pfam" id="PF05231"/>
    </source>
</evidence>
<evidence type="ECO:0000256" key="2">
    <source>
        <dbReference type="ARBA" id="ARBA00022475"/>
    </source>
</evidence>
<dbReference type="EMBL" id="CABEEZ010000027">
    <property type="protein sequence ID" value="VTR22158.1"/>
    <property type="molecule type" value="Genomic_DNA"/>
</dbReference>
<accession>A0A4V6KL83</accession>
<keyword evidence="8" id="KW-0418">Kinase</keyword>